<organism evidence="8 9">
    <name type="scientific">Candidatus Thiodubiliella endoseptemdiera</name>
    <dbReference type="NCBI Taxonomy" id="2738886"/>
    <lineage>
        <taxon>Bacteria</taxon>
        <taxon>Pseudomonadati</taxon>
        <taxon>Pseudomonadota</taxon>
        <taxon>Gammaproteobacteria</taxon>
        <taxon>Candidatus Pseudothioglobaceae</taxon>
        <taxon>Candidatus Thiodubiliella</taxon>
    </lineage>
</organism>
<evidence type="ECO:0000313" key="8">
    <source>
        <dbReference type="EMBL" id="NYT27728.1"/>
    </source>
</evidence>
<gene>
    <name evidence="8" type="primary">phoU</name>
    <name evidence="8" type="ORF">H0A76_07415</name>
</gene>
<evidence type="ECO:0000256" key="6">
    <source>
        <dbReference type="PIRNR" id="PIRNR003107"/>
    </source>
</evidence>
<dbReference type="NCBIfam" id="TIGR02135">
    <property type="entry name" value="phoU_full"/>
    <property type="match status" value="1"/>
</dbReference>
<dbReference type="GO" id="GO:0006817">
    <property type="term" value="P:phosphate ion transport"/>
    <property type="evidence" value="ECO:0007669"/>
    <property type="project" value="UniProtKB-KW"/>
</dbReference>
<dbReference type="SUPFAM" id="SSF109755">
    <property type="entry name" value="PhoU-like"/>
    <property type="match status" value="1"/>
</dbReference>
<dbReference type="GO" id="GO:0005737">
    <property type="term" value="C:cytoplasm"/>
    <property type="evidence" value="ECO:0007669"/>
    <property type="project" value="UniProtKB-SubCell"/>
</dbReference>
<comment type="subunit">
    <text evidence="6">Homodimer.</text>
</comment>
<evidence type="ECO:0000256" key="3">
    <source>
        <dbReference type="ARBA" id="ARBA00022448"/>
    </source>
</evidence>
<evidence type="ECO:0000256" key="2">
    <source>
        <dbReference type="ARBA" id="ARBA00008107"/>
    </source>
</evidence>
<dbReference type="RefSeq" id="WP_369176811.1">
    <property type="nucleotide sequence ID" value="NZ_OZ156463.1"/>
</dbReference>
<accession>A0A853F2I2</accession>
<evidence type="ECO:0000256" key="5">
    <source>
        <dbReference type="ARBA" id="ARBA00022592"/>
    </source>
</evidence>
<evidence type="ECO:0000313" key="9">
    <source>
        <dbReference type="Proteomes" id="UP000568751"/>
    </source>
</evidence>
<evidence type="ECO:0000256" key="1">
    <source>
        <dbReference type="ARBA" id="ARBA00004496"/>
    </source>
</evidence>
<name>A0A853F2I2_9GAMM</name>
<feature type="domain" description="PhoU" evidence="7">
    <location>
        <begin position="128"/>
        <end position="211"/>
    </location>
</feature>
<keyword evidence="5 6" id="KW-0592">Phosphate transport</keyword>
<dbReference type="EMBL" id="JACCHT010000001">
    <property type="protein sequence ID" value="NYT27728.1"/>
    <property type="molecule type" value="Genomic_DNA"/>
</dbReference>
<dbReference type="InterPro" id="IPR026022">
    <property type="entry name" value="PhoU_dom"/>
</dbReference>
<dbReference type="InterPro" id="IPR038078">
    <property type="entry name" value="PhoU-like_sf"/>
</dbReference>
<sequence length="226" mass="25864">METQQHISQQYNQELEGVKSKVLNMGGLVEDQVEKAINALIEQNNELAKEVAESDYKINKIEVEIDENCAQLIAKRQPAAGDLRLIIAIIKLITDLERIGDEAEKIGRYTQKLTAMKDDINMYAELSGLGNKVVTILRDALDAFARMDVKQAIKIAETDKQIDEEFNRISRILVTHMMENSRNIKTMLHVIWCARALERIGDHSQNICEYVVYLVKGQDIRHIERE</sequence>
<dbReference type="PIRSF" id="PIRSF003107">
    <property type="entry name" value="PhoU"/>
    <property type="match status" value="1"/>
</dbReference>
<comment type="subcellular location">
    <subcellularLocation>
        <location evidence="1 6">Cytoplasm</location>
    </subcellularLocation>
</comment>
<evidence type="ECO:0000256" key="4">
    <source>
        <dbReference type="ARBA" id="ARBA00022490"/>
    </source>
</evidence>
<evidence type="ECO:0000259" key="7">
    <source>
        <dbReference type="Pfam" id="PF01895"/>
    </source>
</evidence>
<dbReference type="Pfam" id="PF01895">
    <property type="entry name" value="PhoU"/>
    <property type="match status" value="2"/>
</dbReference>
<dbReference type="PANTHER" id="PTHR42930:SF3">
    <property type="entry name" value="PHOSPHATE-SPECIFIC TRANSPORT SYSTEM ACCESSORY PROTEIN PHOU"/>
    <property type="match status" value="1"/>
</dbReference>
<proteinExistence type="inferred from homology"/>
<dbReference type="Gene3D" id="1.20.58.220">
    <property type="entry name" value="Phosphate transport system protein phou homolog 2, domain 2"/>
    <property type="match status" value="2"/>
</dbReference>
<dbReference type="FunFam" id="1.20.58.220:FF:000002">
    <property type="entry name" value="Phosphate-specific transport system accessory protein PhoU"/>
    <property type="match status" value="1"/>
</dbReference>
<dbReference type="InterPro" id="IPR028366">
    <property type="entry name" value="PhoU"/>
</dbReference>
<dbReference type="GO" id="GO:0030643">
    <property type="term" value="P:intracellular phosphate ion homeostasis"/>
    <property type="evidence" value="ECO:0007669"/>
    <property type="project" value="InterPro"/>
</dbReference>
<dbReference type="Proteomes" id="UP000568751">
    <property type="component" value="Unassembled WGS sequence"/>
</dbReference>
<keyword evidence="3 6" id="KW-0813">Transport</keyword>
<dbReference type="PANTHER" id="PTHR42930">
    <property type="entry name" value="PHOSPHATE-SPECIFIC TRANSPORT SYSTEM ACCESSORY PROTEIN PHOU"/>
    <property type="match status" value="1"/>
</dbReference>
<comment type="similarity">
    <text evidence="2 6">Belongs to the PhoU family.</text>
</comment>
<protein>
    <recommendedName>
        <fullName evidence="6">Phosphate-specific transport system accessory protein PhoU</fullName>
    </recommendedName>
</protein>
<dbReference type="GO" id="GO:0045936">
    <property type="term" value="P:negative regulation of phosphate metabolic process"/>
    <property type="evidence" value="ECO:0007669"/>
    <property type="project" value="InterPro"/>
</dbReference>
<dbReference type="AlphaFoldDB" id="A0A853F2I2"/>
<keyword evidence="4 6" id="KW-0963">Cytoplasm</keyword>
<comment type="function">
    <text evidence="6">Plays a role in the regulation of phosphate uptake.</text>
</comment>
<dbReference type="FunFam" id="1.20.58.220:FF:000001">
    <property type="entry name" value="Phosphate-specific transport system accessory protein PhoU"/>
    <property type="match status" value="1"/>
</dbReference>
<comment type="caution">
    <text evidence="8">The sequence shown here is derived from an EMBL/GenBank/DDBJ whole genome shotgun (WGS) entry which is preliminary data.</text>
</comment>
<feature type="domain" description="PhoU" evidence="7">
    <location>
        <begin position="23"/>
        <end position="109"/>
    </location>
</feature>
<reference evidence="8 9" key="1">
    <citation type="submission" date="2020-05" db="EMBL/GenBank/DDBJ databases">
        <title>Horizontal transmission and recombination maintain forever young bacterial symbiont genomes.</title>
        <authorList>
            <person name="Russell S.L."/>
            <person name="Pepper-Tunick E."/>
            <person name="Svedberg J."/>
            <person name="Byrne A."/>
            <person name="Ruelas Castillo J."/>
            <person name="Vollmers C."/>
            <person name="Beinart R.A."/>
            <person name="Corbett-Detig R."/>
        </authorList>
    </citation>
    <scope>NUCLEOTIDE SEQUENCE [LARGE SCALE GENOMIC DNA]</scope>
    <source>
        <strain evidence="8">455</strain>
    </source>
</reference>